<dbReference type="AlphaFoldDB" id="A0A839U9R5"/>
<keyword evidence="3" id="KW-0479">Metal-binding</keyword>
<gene>
    <name evidence="5" type="ORF">FHS21_003038</name>
</gene>
<keyword evidence="6" id="KW-1185">Reference proteome</keyword>
<evidence type="ECO:0000256" key="3">
    <source>
        <dbReference type="PIRSR" id="PIRSR605511-2"/>
    </source>
</evidence>
<dbReference type="InterPro" id="IPR013658">
    <property type="entry name" value="SGL"/>
</dbReference>
<dbReference type="PANTHER" id="PTHR10907">
    <property type="entry name" value="REGUCALCIN"/>
    <property type="match status" value="1"/>
</dbReference>
<dbReference type="SUPFAM" id="SSF63829">
    <property type="entry name" value="Calcium-dependent phosphotriesterase"/>
    <property type="match status" value="1"/>
</dbReference>
<evidence type="ECO:0000256" key="1">
    <source>
        <dbReference type="ARBA" id="ARBA00008853"/>
    </source>
</evidence>
<dbReference type="InterPro" id="IPR005511">
    <property type="entry name" value="SMP-30"/>
</dbReference>
<organism evidence="5 6">
    <name type="scientific">Phyllobacterium trifolii</name>
    <dbReference type="NCBI Taxonomy" id="300193"/>
    <lineage>
        <taxon>Bacteria</taxon>
        <taxon>Pseudomonadati</taxon>
        <taxon>Pseudomonadota</taxon>
        <taxon>Alphaproteobacteria</taxon>
        <taxon>Hyphomicrobiales</taxon>
        <taxon>Phyllobacteriaceae</taxon>
        <taxon>Phyllobacterium</taxon>
    </lineage>
</organism>
<protein>
    <submittedName>
        <fullName evidence="5">Sugar lactone lactonase YvrE</fullName>
    </submittedName>
</protein>
<feature type="binding site" evidence="3">
    <location>
        <position position="100"/>
    </location>
    <ligand>
        <name>substrate</name>
    </ligand>
</feature>
<comment type="similarity">
    <text evidence="1">Belongs to the SMP-30/CGR1 family.</text>
</comment>
<dbReference type="EMBL" id="JACHXN010000008">
    <property type="protein sequence ID" value="MBB3146623.1"/>
    <property type="molecule type" value="Genomic_DNA"/>
</dbReference>
<name>A0A839U9R5_9HYPH</name>
<feature type="binding site" evidence="3">
    <location>
        <position position="120"/>
    </location>
    <ligand>
        <name>substrate</name>
    </ligand>
</feature>
<dbReference type="Gene3D" id="2.120.10.30">
    <property type="entry name" value="TolB, C-terminal domain"/>
    <property type="match status" value="1"/>
</dbReference>
<feature type="domain" description="SMP-30/Gluconolactonase/LRE-like region" evidence="4">
    <location>
        <begin position="15"/>
        <end position="256"/>
    </location>
</feature>
<dbReference type="Proteomes" id="UP000554520">
    <property type="component" value="Unassembled WGS sequence"/>
</dbReference>
<dbReference type="PRINTS" id="PR01790">
    <property type="entry name" value="SMP30FAMILY"/>
</dbReference>
<dbReference type="InterPro" id="IPR011042">
    <property type="entry name" value="6-blade_b-propeller_TolB-like"/>
</dbReference>
<evidence type="ECO:0000256" key="2">
    <source>
        <dbReference type="PIRSR" id="PIRSR605511-1"/>
    </source>
</evidence>
<feature type="binding site" evidence="3">
    <location>
        <position position="148"/>
    </location>
    <ligand>
        <name>a divalent metal cation</name>
        <dbReference type="ChEBI" id="CHEBI:60240"/>
    </ligand>
</feature>
<reference evidence="5 6" key="1">
    <citation type="submission" date="2020-08" db="EMBL/GenBank/DDBJ databases">
        <title>Genomic Encyclopedia of Type Strains, Phase III (KMG-III): the genomes of soil and plant-associated and newly described type strains.</title>
        <authorList>
            <person name="Whitman W."/>
        </authorList>
    </citation>
    <scope>NUCLEOTIDE SEQUENCE [LARGE SCALE GENOMIC DNA]</scope>
    <source>
        <strain evidence="5 6">CECT 7015</strain>
    </source>
</reference>
<evidence type="ECO:0000313" key="6">
    <source>
        <dbReference type="Proteomes" id="UP000554520"/>
    </source>
</evidence>
<sequence>MMLRIEVFSEDRNQLGEGPLWDVEEQRLYWIDSYAPAVYSCDARGGNRKSWNLPEPVGSLALREKGGTIVALRNGFHTLDFETGAVELLHETHPGELRPRLNDGKVDRQGRFVAGSMDFEERDPVGTLFRLDPDLSLHTLDTGIICSNGPCFSPDGTTLYFADSHKKAIYAYSYDTASGTVGSRRVFTSFDSLRGYPDGATVDAEGYVWSVEVYSGRLIRFDPNGVIDRIVGLPVQSTTSITFGGPELDIAYVTSMARPFNNQYHCEREAGCMFAVHGLGVRGLPEPRFKG</sequence>
<evidence type="ECO:0000313" key="5">
    <source>
        <dbReference type="EMBL" id="MBB3146623.1"/>
    </source>
</evidence>
<feature type="active site" description="Proton donor/acceptor" evidence="2">
    <location>
        <position position="198"/>
    </location>
</feature>
<dbReference type="Pfam" id="PF08450">
    <property type="entry name" value="SGL"/>
    <property type="match status" value="1"/>
</dbReference>
<dbReference type="GO" id="GO:0004341">
    <property type="term" value="F:gluconolactonase activity"/>
    <property type="evidence" value="ECO:0007669"/>
    <property type="project" value="TreeGrafter"/>
</dbReference>
<dbReference type="PANTHER" id="PTHR10907:SF47">
    <property type="entry name" value="REGUCALCIN"/>
    <property type="match status" value="1"/>
</dbReference>
<feature type="binding site" evidence="3">
    <location>
        <position position="17"/>
    </location>
    <ligand>
        <name>a divalent metal cation</name>
        <dbReference type="ChEBI" id="CHEBI:60240"/>
    </ligand>
</feature>
<evidence type="ECO:0000259" key="4">
    <source>
        <dbReference type="Pfam" id="PF08450"/>
    </source>
</evidence>
<keyword evidence="3" id="KW-0862">Zinc</keyword>
<feature type="binding site" evidence="3">
    <location>
        <position position="198"/>
    </location>
    <ligand>
        <name>a divalent metal cation</name>
        <dbReference type="ChEBI" id="CHEBI:60240"/>
    </ligand>
</feature>
<comment type="cofactor">
    <cofactor evidence="3">
        <name>Zn(2+)</name>
        <dbReference type="ChEBI" id="CHEBI:29105"/>
    </cofactor>
    <text evidence="3">Binds 1 divalent metal cation per subunit.</text>
</comment>
<feature type="binding site" evidence="3">
    <location>
        <position position="102"/>
    </location>
    <ligand>
        <name>substrate</name>
    </ligand>
</feature>
<proteinExistence type="inferred from homology"/>
<dbReference type="GO" id="GO:0005509">
    <property type="term" value="F:calcium ion binding"/>
    <property type="evidence" value="ECO:0007669"/>
    <property type="project" value="TreeGrafter"/>
</dbReference>
<comment type="caution">
    <text evidence="5">The sequence shown here is derived from an EMBL/GenBank/DDBJ whole genome shotgun (WGS) entry which is preliminary data.</text>
</comment>
<accession>A0A839U9R5</accession>
<dbReference type="GO" id="GO:0019853">
    <property type="term" value="P:L-ascorbic acid biosynthetic process"/>
    <property type="evidence" value="ECO:0007669"/>
    <property type="project" value="TreeGrafter"/>
</dbReference>